<dbReference type="Proteomes" id="UP000823790">
    <property type="component" value="Unassembled WGS sequence"/>
</dbReference>
<accession>A0ABS4DSG1</accession>
<keyword evidence="3" id="KW-1185">Reference proteome</keyword>
<reference evidence="2 3" key="1">
    <citation type="submission" date="2021-04" db="EMBL/GenBank/DDBJ databases">
        <authorList>
            <person name="Huq M.A."/>
        </authorList>
    </citation>
    <scope>NUCLEOTIDE SEQUENCE [LARGE SCALE GENOMIC DNA]</scope>
    <source>
        <strain evidence="2 3">MAH-13</strain>
    </source>
</reference>
<organism evidence="2 3">
    <name type="scientific">Frateuria flava</name>
    <dbReference type="NCBI Taxonomy" id="2821489"/>
    <lineage>
        <taxon>Bacteria</taxon>
        <taxon>Pseudomonadati</taxon>
        <taxon>Pseudomonadota</taxon>
        <taxon>Gammaproteobacteria</taxon>
        <taxon>Lysobacterales</taxon>
        <taxon>Rhodanobacteraceae</taxon>
        <taxon>Frateuria</taxon>
    </lineage>
</organism>
<evidence type="ECO:0008006" key="4">
    <source>
        <dbReference type="Google" id="ProtNLM"/>
    </source>
</evidence>
<proteinExistence type="predicted"/>
<feature type="compositionally biased region" description="Polar residues" evidence="1">
    <location>
        <begin position="1"/>
        <end position="15"/>
    </location>
</feature>
<name>A0ABS4DSG1_9GAMM</name>
<gene>
    <name evidence="2" type="ORF">J7I44_16590</name>
</gene>
<evidence type="ECO:0000313" key="2">
    <source>
        <dbReference type="EMBL" id="MBP1475918.1"/>
    </source>
</evidence>
<dbReference type="EMBL" id="JAGJRS010000034">
    <property type="protein sequence ID" value="MBP1475918.1"/>
    <property type="molecule type" value="Genomic_DNA"/>
</dbReference>
<evidence type="ECO:0000256" key="1">
    <source>
        <dbReference type="SAM" id="MobiDB-lite"/>
    </source>
</evidence>
<dbReference type="RefSeq" id="WP_209623281.1">
    <property type="nucleotide sequence ID" value="NZ_JAGJRS010000034.1"/>
</dbReference>
<comment type="caution">
    <text evidence="2">The sequence shown here is derived from an EMBL/GenBank/DDBJ whole genome shotgun (WGS) entry which is preliminary data.</text>
</comment>
<protein>
    <recommendedName>
        <fullName evidence="4">DUF2384 domain-containing protein</fullName>
    </recommendedName>
</protein>
<sequence length="98" mass="10372">MRSTSPAWPNESVRSATHVPGPPSPVDDTRAAALAVLRLAAVLEPDPVAAMAWYCSVPLAVLDGCTASELVRAGRVHAVLGFLRATIAVDRAERRTLQ</sequence>
<feature type="region of interest" description="Disordered" evidence="1">
    <location>
        <begin position="1"/>
        <end position="27"/>
    </location>
</feature>
<evidence type="ECO:0000313" key="3">
    <source>
        <dbReference type="Proteomes" id="UP000823790"/>
    </source>
</evidence>